<comment type="similarity">
    <text evidence="7">Belongs to the glycosyltransferase 87 family.</text>
</comment>
<dbReference type="InterPro" id="IPR018584">
    <property type="entry name" value="GT87"/>
</dbReference>
<feature type="transmembrane region" description="Helical" evidence="8">
    <location>
        <begin position="261"/>
        <end position="282"/>
    </location>
</feature>
<feature type="transmembrane region" description="Helical" evidence="8">
    <location>
        <begin position="89"/>
        <end position="106"/>
    </location>
</feature>
<dbReference type="Proteomes" id="UP001526426">
    <property type="component" value="Unassembled WGS sequence"/>
</dbReference>
<proteinExistence type="inferred from homology"/>
<feature type="transmembrane region" description="Helical" evidence="8">
    <location>
        <begin position="160"/>
        <end position="178"/>
    </location>
</feature>
<evidence type="ECO:0000256" key="2">
    <source>
        <dbReference type="ARBA" id="ARBA00022475"/>
    </source>
</evidence>
<keyword evidence="5 8" id="KW-1133">Transmembrane helix</keyword>
<evidence type="ECO:0000256" key="4">
    <source>
        <dbReference type="ARBA" id="ARBA00022692"/>
    </source>
</evidence>
<organism evidence="9 10">
    <name type="scientific">Spirulina subsalsa FACHB-351</name>
    <dbReference type="NCBI Taxonomy" id="234711"/>
    <lineage>
        <taxon>Bacteria</taxon>
        <taxon>Bacillati</taxon>
        <taxon>Cyanobacteriota</taxon>
        <taxon>Cyanophyceae</taxon>
        <taxon>Spirulinales</taxon>
        <taxon>Spirulinaceae</taxon>
        <taxon>Spirulina</taxon>
    </lineage>
</organism>
<keyword evidence="10" id="KW-1185">Reference proteome</keyword>
<feature type="transmembrane region" description="Helical" evidence="8">
    <location>
        <begin position="328"/>
        <end position="351"/>
    </location>
</feature>
<feature type="transmembrane region" description="Helical" evidence="8">
    <location>
        <begin position="127"/>
        <end position="148"/>
    </location>
</feature>
<accession>A0ABT3L037</accession>
<sequence>MKPQNLTILALVLLSSVSAILSTLLNIPGWILAVPIILLLLHFKDKEAQDHWVKTTLLWGINLGLLLLLCYHIFTIIVNNIINLPDWDFLAFWLGGKAAVSGLNLYDANVLKSLVISFNLNEYIGEGFTHAFLCCGFPYPPPSILLFIPLGWFEPRLALIFWYGVNILVLIVTIILLWERFFKHHKILGLLTVTSLTLTIFGVKSNLLFAQTNFMVLLTILMYWRNQSKLIGGGWLGLGILIKPFVALLLVYVVARRQWRIVASAFGVLIGLTLVTLLIIGVKPFHTYLTDAPYSALPFEVYIEPINGSLLANILRLTNYTPSGGSPIFHPLHITIGLLLGLTTLWVCLRVNQKNEQWAFMSMLMLSLIIYPGSLLHSSVINIIPILFLWGNRHKVETGHWWLLGLITVEYMLLHNQYMFIANMLLWIVFTGISLSLIHPQQLAKLKALSRGQLTQE</sequence>
<feature type="transmembrane region" description="Helical" evidence="8">
    <location>
        <begin position="57"/>
        <end position="77"/>
    </location>
</feature>
<feature type="transmembrane region" description="Helical" evidence="8">
    <location>
        <begin position="363"/>
        <end position="390"/>
    </location>
</feature>
<name>A0ABT3L037_9CYAN</name>
<dbReference type="Pfam" id="PF09594">
    <property type="entry name" value="GT87"/>
    <property type="match status" value="1"/>
</dbReference>
<dbReference type="EMBL" id="JAIHOM010000003">
    <property type="protein sequence ID" value="MCW6034871.1"/>
    <property type="molecule type" value="Genomic_DNA"/>
</dbReference>
<keyword evidence="2" id="KW-1003">Cell membrane</keyword>
<keyword evidence="4 8" id="KW-0812">Transmembrane</keyword>
<evidence type="ECO:0000256" key="3">
    <source>
        <dbReference type="ARBA" id="ARBA00022679"/>
    </source>
</evidence>
<feature type="transmembrane region" description="Helical" evidence="8">
    <location>
        <begin position="29"/>
        <end position="45"/>
    </location>
</feature>
<protein>
    <submittedName>
        <fullName evidence="9">DUF2029 domain-containing protein</fullName>
    </submittedName>
</protein>
<evidence type="ECO:0000256" key="1">
    <source>
        <dbReference type="ARBA" id="ARBA00004651"/>
    </source>
</evidence>
<evidence type="ECO:0000256" key="7">
    <source>
        <dbReference type="ARBA" id="ARBA00024033"/>
    </source>
</evidence>
<evidence type="ECO:0000313" key="9">
    <source>
        <dbReference type="EMBL" id="MCW6034871.1"/>
    </source>
</evidence>
<comment type="subcellular location">
    <subcellularLocation>
        <location evidence="1">Cell membrane</location>
        <topology evidence="1">Multi-pass membrane protein</topology>
    </subcellularLocation>
</comment>
<feature type="transmembrane region" description="Helical" evidence="8">
    <location>
        <begin position="230"/>
        <end position="254"/>
    </location>
</feature>
<evidence type="ECO:0000256" key="8">
    <source>
        <dbReference type="SAM" id="Phobius"/>
    </source>
</evidence>
<comment type="caution">
    <text evidence="9">The sequence shown here is derived from an EMBL/GenBank/DDBJ whole genome shotgun (WGS) entry which is preliminary data.</text>
</comment>
<reference evidence="9 10" key="1">
    <citation type="submission" date="2021-08" db="EMBL/GenBank/DDBJ databases">
        <title>Draft genome sequence of Spirulina subsalsa with high tolerance to salinity and hype-accumulation of phycocyanin.</title>
        <authorList>
            <person name="Pei H."/>
            <person name="Jiang L."/>
        </authorList>
    </citation>
    <scope>NUCLEOTIDE SEQUENCE [LARGE SCALE GENOMIC DNA]</scope>
    <source>
        <strain evidence="9 10">FACHB-351</strain>
    </source>
</reference>
<gene>
    <name evidence="9" type="ORF">K4A83_01085</name>
</gene>
<feature type="transmembrane region" description="Helical" evidence="8">
    <location>
        <begin position="418"/>
        <end position="438"/>
    </location>
</feature>
<keyword evidence="6 8" id="KW-0472">Membrane</keyword>
<evidence type="ECO:0000256" key="6">
    <source>
        <dbReference type="ARBA" id="ARBA00023136"/>
    </source>
</evidence>
<evidence type="ECO:0000313" key="10">
    <source>
        <dbReference type="Proteomes" id="UP001526426"/>
    </source>
</evidence>
<dbReference type="RefSeq" id="WP_265262526.1">
    <property type="nucleotide sequence ID" value="NZ_JAIHOM010000003.1"/>
</dbReference>
<keyword evidence="3" id="KW-0808">Transferase</keyword>
<feature type="transmembrane region" description="Helical" evidence="8">
    <location>
        <begin position="190"/>
        <end position="210"/>
    </location>
</feature>
<evidence type="ECO:0000256" key="5">
    <source>
        <dbReference type="ARBA" id="ARBA00022989"/>
    </source>
</evidence>